<dbReference type="PROSITE" id="PS51021">
    <property type="entry name" value="BAR"/>
    <property type="match status" value="1"/>
</dbReference>
<dbReference type="Pfam" id="PF03114">
    <property type="entry name" value="BAR"/>
    <property type="match status" value="1"/>
</dbReference>
<dbReference type="SUPFAM" id="SSF103657">
    <property type="entry name" value="BAR/IMD domain-like"/>
    <property type="match status" value="1"/>
</dbReference>
<keyword evidence="6" id="KW-1185">Reference proteome</keyword>
<dbReference type="EMBL" id="NIVC01003898">
    <property type="protein sequence ID" value="PAA49364.1"/>
    <property type="molecule type" value="Genomic_DNA"/>
</dbReference>
<proteinExistence type="predicted"/>
<gene>
    <name evidence="4" type="ORF">BOX15_Mlig023914g1</name>
    <name evidence="3" type="ORF">BOX15_Mlig023914g2</name>
    <name evidence="5" type="ORF">BOX15_Mlig032514g1</name>
</gene>
<dbReference type="GO" id="GO:0005737">
    <property type="term" value="C:cytoplasm"/>
    <property type="evidence" value="ECO:0007669"/>
    <property type="project" value="InterPro"/>
</dbReference>
<evidence type="ECO:0000313" key="4">
    <source>
        <dbReference type="EMBL" id="PAA64130.1"/>
    </source>
</evidence>
<name>A0A267ERG3_9PLAT</name>
<dbReference type="SMART" id="SM00721">
    <property type="entry name" value="BAR"/>
    <property type="match status" value="1"/>
</dbReference>
<protein>
    <recommendedName>
        <fullName evidence="2">BAR domain-containing protein</fullName>
    </recommendedName>
</protein>
<evidence type="ECO:0000313" key="5">
    <source>
        <dbReference type="EMBL" id="PAA94295.1"/>
    </source>
</evidence>
<dbReference type="InterPro" id="IPR027267">
    <property type="entry name" value="AH/BAR_dom_sf"/>
</dbReference>
<dbReference type="STRING" id="282301.A0A267ERG3"/>
<evidence type="ECO:0000313" key="3">
    <source>
        <dbReference type="EMBL" id="PAA49364.1"/>
    </source>
</evidence>
<dbReference type="EMBL" id="NIVC01000012">
    <property type="protein sequence ID" value="PAA94295.1"/>
    <property type="molecule type" value="Genomic_DNA"/>
</dbReference>
<dbReference type="Proteomes" id="UP000215902">
    <property type="component" value="Unassembled WGS sequence"/>
</dbReference>
<evidence type="ECO:0000313" key="6">
    <source>
        <dbReference type="Proteomes" id="UP000215902"/>
    </source>
</evidence>
<accession>A0A267ERG3</accession>
<dbReference type="Gene3D" id="1.20.1270.60">
    <property type="entry name" value="Arfaptin homology (AH) domain/BAR domain"/>
    <property type="match status" value="1"/>
</dbReference>
<sequence length="250" mass="28683">MNFKKFTEDISASFNRAVQFTEEKLGQAERTEYDADFENLLNAADQAQNWTERIVASTEAVLEPNPAHRVEDMMCEKLERGKRDRPTPLEELGTALLTSGNELGPGSEYGNSLVKVGQTEQRLAQLERDFIFAANAAMLRPMRQFLAGDMKTIQRERRTLENLRLDLDSAKARLKRAKQDPAKKAAEEECERLQAEFEKQLEVTRLLLEGLESSHSHHLRCLNEFVDAQMQYYAEGFNRMQELQRQLGSL</sequence>
<keyword evidence="1" id="KW-0175">Coiled coil</keyword>
<dbReference type="InterPro" id="IPR004148">
    <property type="entry name" value="BAR_dom"/>
</dbReference>
<dbReference type="OrthoDB" id="14167at2759"/>
<feature type="domain" description="BAR" evidence="2">
    <location>
        <begin position="22"/>
        <end position="250"/>
    </location>
</feature>
<dbReference type="EMBL" id="NIVC01001779">
    <property type="protein sequence ID" value="PAA64130.1"/>
    <property type="molecule type" value="Genomic_DNA"/>
</dbReference>
<evidence type="ECO:0000256" key="1">
    <source>
        <dbReference type="SAM" id="Coils"/>
    </source>
</evidence>
<reference evidence="4 6" key="1">
    <citation type="submission" date="2017-06" db="EMBL/GenBank/DDBJ databases">
        <title>A platform for efficient transgenesis in Macrostomum lignano, a flatworm model organism for stem cell research.</title>
        <authorList>
            <person name="Berezikov E."/>
        </authorList>
    </citation>
    <scope>NUCLEOTIDE SEQUENCE [LARGE SCALE GENOMIC DNA]</scope>
    <source>
        <strain evidence="4">DV1</strain>
        <tissue evidence="4">Whole organism</tissue>
    </source>
</reference>
<evidence type="ECO:0000259" key="2">
    <source>
        <dbReference type="PROSITE" id="PS51021"/>
    </source>
</evidence>
<feature type="coiled-coil region" evidence="1">
    <location>
        <begin position="153"/>
        <end position="203"/>
    </location>
</feature>
<organism evidence="4 6">
    <name type="scientific">Macrostomum lignano</name>
    <dbReference type="NCBI Taxonomy" id="282301"/>
    <lineage>
        <taxon>Eukaryota</taxon>
        <taxon>Metazoa</taxon>
        <taxon>Spiralia</taxon>
        <taxon>Lophotrochozoa</taxon>
        <taxon>Platyhelminthes</taxon>
        <taxon>Rhabditophora</taxon>
        <taxon>Macrostomorpha</taxon>
        <taxon>Macrostomida</taxon>
        <taxon>Macrostomidae</taxon>
        <taxon>Macrostomum</taxon>
    </lineage>
</organism>
<dbReference type="AlphaFoldDB" id="A0A267ERG3"/>
<comment type="caution">
    <text evidence="4">The sequence shown here is derived from an EMBL/GenBank/DDBJ whole genome shotgun (WGS) entry which is preliminary data.</text>
</comment>